<evidence type="ECO:0000313" key="1">
    <source>
        <dbReference type="EMBL" id="KJV86092.1"/>
    </source>
</evidence>
<accession>A0A0F3Q1J2</accession>
<dbReference type="Proteomes" id="UP000033722">
    <property type="component" value="Unassembled WGS sequence"/>
</dbReference>
<sequence>MMVREEISTALAKWTMSLQKVLARAAEKSLSVCISNYIICASCKQSS</sequence>
<comment type="caution">
    <text evidence="1">The sequence shown here is derived from an EMBL/GenBank/DDBJ whole genome shotgun (WGS) entry which is preliminary data.</text>
</comment>
<reference evidence="1 2" key="1">
    <citation type="submission" date="2015-01" db="EMBL/GenBank/DDBJ databases">
        <title>Genome Sequencing of Rickettsiales.</title>
        <authorList>
            <person name="Daugherty S.C."/>
            <person name="Su Q."/>
            <person name="Abolude K."/>
            <person name="Beier-Sexton M."/>
            <person name="Carlyon J.A."/>
            <person name="Carter R."/>
            <person name="Day N.P."/>
            <person name="Dumler S.J."/>
            <person name="Dyachenko V."/>
            <person name="Godinez A."/>
            <person name="Kurtti T.J."/>
            <person name="Lichay M."/>
            <person name="Mullins K.E."/>
            <person name="Ott S."/>
            <person name="Pappas-Brown V."/>
            <person name="Paris D.H."/>
            <person name="Patel P."/>
            <person name="Richards A.L."/>
            <person name="Sadzewicz L."/>
            <person name="Sears K."/>
            <person name="Seidman D."/>
            <person name="Sengamalay N."/>
            <person name="Stenos J."/>
            <person name="Tallon L.J."/>
            <person name="Vincent G."/>
            <person name="Fraser C.M."/>
            <person name="Munderloh U."/>
            <person name="Dunning-Hotopp J.C."/>
        </authorList>
    </citation>
    <scope>NUCLEOTIDE SEQUENCE [LARGE SCALE GENOMIC DNA]</scope>
    <source>
        <strain evidence="1 2">CRT53-1</strain>
    </source>
</reference>
<protein>
    <submittedName>
        <fullName evidence="1">Uncharacterized protein</fullName>
    </submittedName>
</protein>
<dbReference type="EMBL" id="LAOD01000016">
    <property type="protein sequence ID" value="KJV86092.1"/>
    <property type="molecule type" value="Genomic_DNA"/>
</dbReference>
<dbReference type="PATRIC" id="fig|1359157.3.peg.450"/>
<gene>
    <name evidence="1" type="ORF">APHCRT_0752</name>
</gene>
<organism evidence="1 2">
    <name type="scientific">Anaplasma phagocytophilum str. CRT53-1</name>
    <dbReference type="NCBI Taxonomy" id="1359157"/>
    <lineage>
        <taxon>Bacteria</taxon>
        <taxon>Pseudomonadati</taxon>
        <taxon>Pseudomonadota</taxon>
        <taxon>Alphaproteobacteria</taxon>
        <taxon>Rickettsiales</taxon>
        <taxon>Anaplasmataceae</taxon>
        <taxon>Anaplasma</taxon>
        <taxon>phagocytophilum group</taxon>
    </lineage>
</organism>
<name>A0A0F3Q1J2_ANAPH</name>
<evidence type="ECO:0000313" key="2">
    <source>
        <dbReference type="Proteomes" id="UP000033722"/>
    </source>
</evidence>
<dbReference type="AlphaFoldDB" id="A0A0F3Q1J2"/>
<proteinExistence type="predicted"/>